<dbReference type="InterPro" id="IPR002933">
    <property type="entry name" value="Peptidase_M20"/>
</dbReference>
<proteinExistence type="predicted"/>
<organism evidence="2 3">
    <name type="scientific">Sporosarcina quadrami</name>
    <dbReference type="NCBI Taxonomy" id="2762234"/>
    <lineage>
        <taxon>Bacteria</taxon>
        <taxon>Bacillati</taxon>
        <taxon>Bacillota</taxon>
        <taxon>Bacilli</taxon>
        <taxon>Bacillales</taxon>
        <taxon>Caryophanaceae</taxon>
        <taxon>Sporosarcina</taxon>
    </lineage>
</organism>
<keyword evidence="3" id="KW-1185">Reference proteome</keyword>
<evidence type="ECO:0000259" key="1">
    <source>
        <dbReference type="Pfam" id="PF07687"/>
    </source>
</evidence>
<dbReference type="Gene3D" id="3.40.630.10">
    <property type="entry name" value="Zn peptidases"/>
    <property type="match status" value="1"/>
</dbReference>
<sequence>MYNKLTTLLAQQYTEMVGIRRDFHMHPELSFQEVRTPKIIVNYLEDLGINVRIDVGKHGGGCGVVGTLKGVAPGPTIAFRADFDALPITDQKDVAYKSTVDGVMHACGHDIHTAALLGVAKVLASFQKELHGTVVFVFQFAEEADAGGAKPMIEDGCLDGVDKIYGAHVWSELPIGTVGVRDGAAMASYDGFEITIIGSGGHGAKPYETIDPIVLGSQLVINLQTIVSRRVNPVDPAVVTIGSFHSGSAGSIIPDTSEIVGTVRTFNPEVRKQIEKEIYLIVKATCDLAGATFKLNYVHGYPVLQNDSEAVKDVQTVVSERLTDYQLLDMDMVLAAEDFAYYLQQKPGAFFFVGGRNEQLNAIYPHHHAKFDVDEKSLLIIGDVFLGLVVANGLLGNNSA</sequence>
<evidence type="ECO:0000313" key="3">
    <source>
        <dbReference type="Proteomes" id="UP000626786"/>
    </source>
</evidence>
<protein>
    <submittedName>
        <fullName evidence="2">Amidohydrolase</fullName>
    </submittedName>
</protein>
<dbReference type="PIRSF" id="PIRSF005962">
    <property type="entry name" value="Pept_M20D_amidohydro"/>
    <property type="match status" value="1"/>
</dbReference>
<dbReference type="InterPro" id="IPR017439">
    <property type="entry name" value="Amidohydrolase"/>
</dbReference>
<dbReference type="InterPro" id="IPR011650">
    <property type="entry name" value="Peptidase_M20_dimer"/>
</dbReference>
<dbReference type="InterPro" id="IPR036264">
    <property type="entry name" value="Bact_exopeptidase_dim_dom"/>
</dbReference>
<evidence type="ECO:0000313" key="2">
    <source>
        <dbReference type="EMBL" id="MBD7984545.1"/>
    </source>
</evidence>
<reference evidence="2 3" key="1">
    <citation type="submission" date="2020-08" db="EMBL/GenBank/DDBJ databases">
        <title>A Genomic Blueprint of the Chicken Gut Microbiome.</title>
        <authorList>
            <person name="Gilroy R."/>
            <person name="Ravi A."/>
            <person name="Getino M."/>
            <person name="Pursley I."/>
            <person name="Horton D.L."/>
            <person name="Alikhan N.-F."/>
            <person name="Baker D."/>
            <person name="Gharbi K."/>
            <person name="Hall N."/>
            <person name="Watson M."/>
            <person name="Adriaenssens E.M."/>
            <person name="Foster-Nyarko E."/>
            <person name="Jarju S."/>
            <person name="Secka A."/>
            <person name="Antonio M."/>
            <person name="Oren A."/>
            <person name="Chaudhuri R."/>
            <person name="La Ragione R.M."/>
            <person name="Hildebrand F."/>
            <person name="Pallen M.J."/>
        </authorList>
    </citation>
    <scope>NUCLEOTIDE SEQUENCE [LARGE SCALE GENOMIC DNA]</scope>
    <source>
        <strain evidence="2 3">Sa2YVA2</strain>
    </source>
</reference>
<dbReference type="SUPFAM" id="SSF55031">
    <property type="entry name" value="Bacterial exopeptidase dimerisation domain"/>
    <property type="match status" value="1"/>
</dbReference>
<dbReference type="PANTHER" id="PTHR11014">
    <property type="entry name" value="PEPTIDASE M20 FAMILY MEMBER"/>
    <property type="match status" value="1"/>
</dbReference>
<dbReference type="NCBIfam" id="TIGR01891">
    <property type="entry name" value="amidohydrolases"/>
    <property type="match status" value="1"/>
</dbReference>
<dbReference type="Pfam" id="PF07687">
    <property type="entry name" value="M20_dimer"/>
    <property type="match status" value="1"/>
</dbReference>
<dbReference type="RefSeq" id="WP_191694245.1">
    <property type="nucleotide sequence ID" value="NZ_JACSQN010000006.1"/>
</dbReference>
<name>A0ABR8U952_9BACL</name>
<comment type="caution">
    <text evidence="2">The sequence shown here is derived from an EMBL/GenBank/DDBJ whole genome shotgun (WGS) entry which is preliminary data.</text>
</comment>
<accession>A0ABR8U952</accession>
<dbReference type="PANTHER" id="PTHR11014:SF63">
    <property type="entry name" value="METALLOPEPTIDASE, PUTATIVE (AFU_ORTHOLOGUE AFUA_6G09600)-RELATED"/>
    <property type="match status" value="1"/>
</dbReference>
<dbReference type="Proteomes" id="UP000626786">
    <property type="component" value="Unassembled WGS sequence"/>
</dbReference>
<gene>
    <name evidence="2" type="ORF">H9649_08135</name>
</gene>
<dbReference type="SUPFAM" id="SSF53187">
    <property type="entry name" value="Zn-dependent exopeptidases"/>
    <property type="match status" value="1"/>
</dbReference>
<dbReference type="Gene3D" id="3.30.70.360">
    <property type="match status" value="1"/>
</dbReference>
<dbReference type="EMBL" id="JACSQN010000006">
    <property type="protein sequence ID" value="MBD7984545.1"/>
    <property type="molecule type" value="Genomic_DNA"/>
</dbReference>
<dbReference type="Pfam" id="PF01546">
    <property type="entry name" value="Peptidase_M20"/>
    <property type="match status" value="1"/>
</dbReference>
<feature type="domain" description="Peptidase M20 dimerisation" evidence="1">
    <location>
        <begin position="191"/>
        <end position="284"/>
    </location>
</feature>